<dbReference type="SUPFAM" id="SSF52266">
    <property type="entry name" value="SGNH hydrolase"/>
    <property type="match status" value="1"/>
</dbReference>
<organism evidence="5 6">
    <name type="scientific">Trichocladium antarcticum</name>
    <dbReference type="NCBI Taxonomy" id="1450529"/>
    <lineage>
        <taxon>Eukaryota</taxon>
        <taxon>Fungi</taxon>
        <taxon>Dikarya</taxon>
        <taxon>Ascomycota</taxon>
        <taxon>Pezizomycotina</taxon>
        <taxon>Sordariomycetes</taxon>
        <taxon>Sordariomycetidae</taxon>
        <taxon>Sordariales</taxon>
        <taxon>Chaetomiaceae</taxon>
        <taxon>Trichocladium</taxon>
    </lineage>
</organism>
<dbReference type="Gene3D" id="2.130.10.130">
    <property type="entry name" value="Integrin alpha, N-terminal"/>
    <property type="match status" value="1"/>
</dbReference>
<dbReference type="AlphaFoldDB" id="A0AAN6ZDK8"/>
<dbReference type="Proteomes" id="UP001304895">
    <property type="component" value="Unassembled WGS sequence"/>
</dbReference>
<evidence type="ECO:0000256" key="3">
    <source>
        <dbReference type="SAM" id="SignalP"/>
    </source>
</evidence>
<dbReference type="Pfam" id="PF13472">
    <property type="entry name" value="Lipase_GDSL_2"/>
    <property type="match status" value="1"/>
</dbReference>
<dbReference type="InterPro" id="IPR013517">
    <property type="entry name" value="FG-GAP"/>
</dbReference>
<evidence type="ECO:0000313" key="6">
    <source>
        <dbReference type="Proteomes" id="UP001304895"/>
    </source>
</evidence>
<dbReference type="InterPro" id="IPR028994">
    <property type="entry name" value="Integrin_alpha_N"/>
</dbReference>
<dbReference type="Gene3D" id="3.40.50.1110">
    <property type="entry name" value="SGNH hydrolase"/>
    <property type="match status" value="1"/>
</dbReference>
<name>A0AAN6ZDK8_9PEZI</name>
<dbReference type="CDD" id="cd01833">
    <property type="entry name" value="XynB_like"/>
    <property type="match status" value="1"/>
</dbReference>
<keyword evidence="6" id="KW-1185">Reference proteome</keyword>
<comment type="caution">
    <text evidence="5">The sequence shown here is derived from an EMBL/GenBank/DDBJ whole genome shotgun (WGS) entry which is preliminary data.</text>
</comment>
<dbReference type="EMBL" id="MU853410">
    <property type="protein sequence ID" value="KAK4133928.1"/>
    <property type="molecule type" value="Genomic_DNA"/>
</dbReference>
<keyword evidence="1 3" id="KW-0732">Signal</keyword>
<evidence type="ECO:0000256" key="1">
    <source>
        <dbReference type="ARBA" id="ARBA00022729"/>
    </source>
</evidence>
<protein>
    <submittedName>
        <fullName evidence="5">Carbohydrate esterase family 3 protein</fullName>
    </submittedName>
</protein>
<accession>A0AAN6ZDK8</accession>
<proteinExistence type="predicted"/>
<evidence type="ECO:0000313" key="5">
    <source>
        <dbReference type="EMBL" id="KAK4133928.1"/>
    </source>
</evidence>
<dbReference type="InterPro" id="IPR036514">
    <property type="entry name" value="SGNH_hydro_sf"/>
</dbReference>
<dbReference type="InterPro" id="IPR013830">
    <property type="entry name" value="SGNH_hydro"/>
</dbReference>
<dbReference type="InterPro" id="IPR051532">
    <property type="entry name" value="Ester_Hydrolysis_Enzymes"/>
</dbReference>
<feature type="domain" description="SGNH hydrolase-type esterase" evidence="4">
    <location>
        <begin position="54"/>
        <end position="232"/>
    </location>
</feature>
<reference evidence="5" key="1">
    <citation type="journal article" date="2023" name="Mol. Phylogenet. Evol.">
        <title>Genome-scale phylogeny and comparative genomics of the fungal order Sordariales.</title>
        <authorList>
            <person name="Hensen N."/>
            <person name="Bonometti L."/>
            <person name="Westerberg I."/>
            <person name="Brannstrom I.O."/>
            <person name="Guillou S."/>
            <person name="Cros-Aarteil S."/>
            <person name="Calhoun S."/>
            <person name="Haridas S."/>
            <person name="Kuo A."/>
            <person name="Mondo S."/>
            <person name="Pangilinan J."/>
            <person name="Riley R."/>
            <person name="LaButti K."/>
            <person name="Andreopoulos B."/>
            <person name="Lipzen A."/>
            <person name="Chen C."/>
            <person name="Yan M."/>
            <person name="Daum C."/>
            <person name="Ng V."/>
            <person name="Clum A."/>
            <person name="Steindorff A."/>
            <person name="Ohm R.A."/>
            <person name="Martin F."/>
            <person name="Silar P."/>
            <person name="Natvig D.O."/>
            <person name="Lalanne C."/>
            <person name="Gautier V."/>
            <person name="Ament-Velasquez S.L."/>
            <person name="Kruys A."/>
            <person name="Hutchinson M.I."/>
            <person name="Powell A.J."/>
            <person name="Barry K."/>
            <person name="Miller A.N."/>
            <person name="Grigoriev I.V."/>
            <person name="Debuchy R."/>
            <person name="Gladieux P."/>
            <person name="Hiltunen Thoren M."/>
            <person name="Johannesson H."/>
        </authorList>
    </citation>
    <scope>NUCLEOTIDE SEQUENCE</scope>
    <source>
        <strain evidence="5">CBS 123565</strain>
    </source>
</reference>
<dbReference type="PANTHER" id="PTHR30383">
    <property type="entry name" value="THIOESTERASE 1/PROTEASE 1/LYSOPHOSPHOLIPASE L1"/>
    <property type="match status" value="1"/>
</dbReference>
<evidence type="ECO:0000259" key="4">
    <source>
        <dbReference type="Pfam" id="PF13472"/>
    </source>
</evidence>
<feature type="signal peptide" evidence="3">
    <location>
        <begin position="1"/>
        <end position="26"/>
    </location>
</feature>
<dbReference type="PANTHER" id="PTHR30383:SF31">
    <property type="entry name" value="SGNH HYDROLASE-TYPE ESTERASE DOMAIN-CONTAINING PROTEIN-RELATED"/>
    <property type="match status" value="1"/>
</dbReference>
<gene>
    <name evidence="5" type="ORF">BT67DRAFT_381476</name>
</gene>
<feature type="region of interest" description="Disordered" evidence="2">
    <location>
        <begin position="852"/>
        <end position="883"/>
    </location>
</feature>
<dbReference type="SUPFAM" id="SSF69318">
    <property type="entry name" value="Integrin alpha N-terminal domain"/>
    <property type="match status" value="2"/>
</dbReference>
<feature type="chain" id="PRO_5042870368" evidence="3">
    <location>
        <begin position="27"/>
        <end position="883"/>
    </location>
</feature>
<dbReference type="GO" id="GO:0004622">
    <property type="term" value="F:phosphatidylcholine lysophospholipase activity"/>
    <property type="evidence" value="ECO:0007669"/>
    <property type="project" value="TreeGrafter"/>
</dbReference>
<evidence type="ECO:0000256" key="2">
    <source>
        <dbReference type="SAM" id="MobiDB-lite"/>
    </source>
</evidence>
<reference evidence="5" key="2">
    <citation type="submission" date="2023-05" db="EMBL/GenBank/DDBJ databases">
        <authorList>
            <consortium name="Lawrence Berkeley National Laboratory"/>
            <person name="Steindorff A."/>
            <person name="Hensen N."/>
            <person name="Bonometti L."/>
            <person name="Westerberg I."/>
            <person name="Brannstrom I.O."/>
            <person name="Guillou S."/>
            <person name="Cros-Aarteil S."/>
            <person name="Calhoun S."/>
            <person name="Haridas S."/>
            <person name="Kuo A."/>
            <person name="Mondo S."/>
            <person name="Pangilinan J."/>
            <person name="Riley R."/>
            <person name="Labutti K."/>
            <person name="Andreopoulos B."/>
            <person name="Lipzen A."/>
            <person name="Chen C."/>
            <person name="Yanf M."/>
            <person name="Daum C."/>
            <person name="Ng V."/>
            <person name="Clum A."/>
            <person name="Ohm R."/>
            <person name="Martin F."/>
            <person name="Silar P."/>
            <person name="Natvig D."/>
            <person name="Lalanne C."/>
            <person name="Gautier V."/>
            <person name="Ament-Velasquez S.L."/>
            <person name="Kruys A."/>
            <person name="Hutchinson M.I."/>
            <person name="Powell A.J."/>
            <person name="Barry K."/>
            <person name="Miller A.N."/>
            <person name="Grigoriev I.V."/>
            <person name="Debuchy R."/>
            <person name="Gladieux P."/>
            <person name="Thoren M.H."/>
            <person name="Johannesson H."/>
        </authorList>
    </citation>
    <scope>NUCLEOTIDE SEQUENCE</scope>
    <source>
        <strain evidence="5">CBS 123565</strain>
    </source>
</reference>
<dbReference type="Pfam" id="PF13517">
    <property type="entry name" value="FG-GAP_3"/>
    <property type="match status" value="2"/>
</dbReference>
<sequence length="883" mass="94507">MLVSRASLAVARWSTVLLCCLLPSIAAYPQAINTTSAAQLAPRVTSFYLRILPLGASITYGTGSSQGNGYRKFLRDQLRFMGYNVNMVGSKVSGAMADADVEGWPGSRLDQVVGKVQVSMPAYKPNLVLINGGTNDAIQNFRLDTIGDRMRELIDYLFEAVPTTCVVLSTLIPNKFNPAGVDQINDQYRQVAAQYRAAGKHVVLAEMAMGWVTVDDLTIPGDTTHPGDSGYKKMATRWTQAIGELEARGWLQAPSADVDFSDHVDPQGDNTKCNKVLGSGSSTEKQVLKAASPNINDDGRYVHSSVGMGVIKMGSYSSPDTVWFAQLIGYGSQRGSEREDWIYSVSKSNIHFRENRGNGVFGDAVRIPTLGGTCDVEGIRWGDVNNDGLADFICIDAAGAMSVKINEGGSPPVFRDIGTYKGAPAGYSRTNVRLGDMDGDGRLDYCVVSIESGAGALRCWRNGGTTDKASGWEDLGRGAPLFTLPGLTDIDGIRLVDLNGDFRYDVLNMDDTGRVSTYINNRGTSGMTPSWDAVGQTHGGVATANQRSQIYLARLYGSGRSDYAWLKCVDGSVGNFCSYEVRATKNTGKGGKHLKGDGVNWCNMSGSGNDDLVFIDHNSKISIFRNLNTPPDTSRYPGWATVTTLDLAGTDREAIHLADWNGDGRCDILTVNKATGAVHARYTTYTESSASFTFGPKTEVVSAGCDQGWGVALLDRGARFHDIDGDGRADYLCMAPDGTTTAWLNKATGLEWKSQIKFADGRDRANLRWADVNGNGKADLLWVDKMSGGASVSYNMGEVAQGTSSFWWDPKGQAYSGASTGAMKQFPNLGGLGRADMVEVDPKTAVSHAWFNTCPGSGGDDGPITDPGLAPPPDGGSGGEILG</sequence>